<dbReference type="SUPFAM" id="SSF51126">
    <property type="entry name" value="Pectin lyase-like"/>
    <property type="match status" value="1"/>
</dbReference>
<evidence type="ECO:0000256" key="1">
    <source>
        <dbReference type="SAM" id="MobiDB-lite"/>
    </source>
</evidence>
<accession>A0A4D6KEK9</accession>
<protein>
    <recommendedName>
        <fullName evidence="4">Right handed beta helix domain-containing protein</fullName>
    </recommendedName>
</protein>
<proteinExistence type="predicted"/>
<evidence type="ECO:0000313" key="3">
    <source>
        <dbReference type="Proteomes" id="UP000297053"/>
    </source>
</evidence>
<dbReference type="RefSeq" id="WP_015762058.1">
    <property type="nucleotide sequence ID" value="NZ_CP039375.1"/>
</dbReference>
<reference evidence="2 3" key="1">
    <citation type="submission" date="2019-04" db="EMBL/GenBank/DDBJ databases">
        <title>Complete genome sequence of Arthrobacter sp. ZXY-2 associated with effective atrazine degradation and salt adaptation.</title>
        <authorList>
            <person name="Zhao X."/>
        </authorList>
    </citation>
    <scope>NUCLEOTIDE SEQUENCE [LARGE SCALE GENOMIC DNA]</scope>
    <source>
        <strain evidence="3">ZP60</strain>
    </source>
</reference>
<dbReference type="KEGG" id="halz:E5139_08600"/>
<name>A0A4D6KEK9_9EURY</name>
<evidence type="ECO:0008006" key="4">
    <source>
        <dbReference type="Google" id="ProtNLM"/>
    </source>
</evidence>
<gene>
    <name evidence="2" type="ORF">E5139_08600</name>
</gene>
<feature type="region of interest" description="Disordered" evidence="1">
    <location>
        <begin position="45"/>
        <end position="91"/>
    </location>
</feature>
<evidence type="ECO:0000313" key="2">
    <source>
        <dbReference type="EMBL" id="QCD65685.1"/>
    </source>
</evidence>
<dbReference type="GeneID" id="42178990"/>
<dbReference type="EMBL" id="CP039375">
    <property type="protein sequence ID" value="QCD65685.1"/>
    <property type="molecule type" value="Genomic_DNA"/>
</dbReference>
<feature type="region of interest" description="Disordered" evidence="1">
    <location>
        <begin position="1"/>
        <end position="23"/>
    </location>
</feature>
<sequence>MPEPNGDRNRTAPTTQTDLPVSRRRCLELTGLMLMSGVGVGAASARDSESAAEADDDVTGRASEPAGDGDANDAPVVGGGTGYERTVGPDQADVTVGTRSELQDALGSASSGDVVYVAGDATIDMGGAEWSIPEGVTLASDRGIDGAPGGHLQTTDLPWPMFVVRANARVTGLRVSGQYDEYVDLTDGPVSIGLQVADSGVEIDNNEVFGFSHAAIRPFTDTHVHHNDVHHNPMDGLGYGVSVTRGQPLIEYNYFNYNRHSVAGSGNCGYTARYNHFGPETVDHVIDQHEPGGTTMEIHHNTVEAVAHVQDGGEPEAVAIRGTPDDVADVHHNWFYNADEPKSTPADWDGSAITQVNTGDWANVEYEANHYGTDEPADDVGCPR</sequence>
<reference evidence="2 3" key="2">
    <citation type="submission" date="2019-04" db="EMBL/GenBank/DDBJ databases">
        <authorList>
            <person name="Yang S."/>
            <person name="Wei W."/>
        </authorList>
    </citation>
    <scope>NUCLEOTIDE SEQUENCE [LARGE SCALE GENOMIC DNA]</scope>
    <source>
        <strain evidence="3">ZP60</strain>
    </source>
</reference>
<dbReference type="OMA" id="WANVEYE"/>
<dbReference type="Proteomes" id="UP000297053">
    <property type="component" value="Chromosome"/>
</dbReference>
<dbReference type="AlphaFoldDB" id="A0A4D6KEK9"/>
<dbReference type="InterPro" id="IPR011050">
    <property type="entry name" value="Pectin_lyase_fold/virulence"/>
</dbReference>
<organism evidence="2 3">
    <name type="scientific">Halomicrobium mukohataei</name>
    <dbReference type="NCBI Taxonomy" id="57705"/>
    <lineage>
        <taxon>Archaea</taxon>
        <taxon>Methanobacteriati</taxon>
        <taxon>Methanobacteriota</taxon>
        <taxon>Stenosarchaea group</taxon>
        <taxon>Halobacteria</taxon>
        <taxon>Halobacteriales</taxon>
        <taxon>Haloarculaceae</taxon>
        <taxon>Halomicrobium</taxon>
    </lineage>
</organism>
<feature type="compositionally biased region" description="Basic and acidic residues" evidence="1">
    <location>
        <begin position="1"/>
        <end position="10"/>
    </location>
</feature>